<dbReference type="PANTHER" id="PTHR28019:SF2">
    <property type="entry name" value="CELL MEMBRANE PROTEIN YLR413W-RELATED"/>
    <property type="match status" value="1"/>
</dbReference>
<evidence type="ECO:0000313" key="4">
    <source>
        <dbReference type="Proteomes" id="UP000777482"/>
    </source>
</evidence>
<feature type="transmembrane region" description="Helical" evidence="2">
    <location>
        <begin position="126"/>
        <end position="148"/>
    </location>
</feature>
<comment type="caution">
    <text evidence="3">The sequence shown here is derived from an EMBL/GenBank/DDBJ whole genome shotgun (WGS) entry which is preliminary data.</text>
</comment>
<keyword evidence="2" id="KW-1133">Transmembrane helix</keyword>
<reference evidence="3 4" key="1">
    <citation type="submission" date="2020-11" db="EMBL/GenBank/DDBJ databases">
        <title>Kefir isolates.</title>
        <authorList>
            <person name="Marcisauskas S."/>
            <person name="Kim Y."/>
            <person name="Blasche S."/>
        </authorList>
    </citation>
    <scope>NUCLEOTIDE SEQUENCE [LARGE SCALE GENOMIC DNA]</scope>
    <source>
        <strain evidence="3 4">KR</strain>
    </source>
</reference>
<keyword evidence="4" id="KW-1185">Reference proteome</keyword>
<feature type="transmembrane region" description="Helical" evidence="2">
    <location>
        <begin position="373"/>
        <end position="392"/>
    </location>
</feature>
<feature type="compositionally biased region" description="Basic and acidic residues" evidence="1">
    <location>
        <begin position="1"/>
        <end position="13"/>
    </location>
</feature>
<dbReference type="GO" id="GO:0005886">
    <property type="term" value="C:plasma membrane"/>
    <property type="evidence" value="ECO:0007669"/>
    <property type="project" value="InterPro"/>
</dbReference>
<dbReference type="Proteomes" id="UP000777482">
    <property type="component" value="Unassembled WGS sequence"/>
</dbReference>
<organism evidence="3 4">
    <name type="scientific">Rhodotorula mucilaginosa</name>
    <name type="common">Yeast</name>
    <name type="synonym">Rhodotorula rubra</name>
    <dbReference type="NCBI Taxonomy" id="5537"/>
    <lineage>
        <taxon>Eukaryota</taxon>
        <taxon>Fungi</taxon>
        <taxon>Dikarya</taxon>
        <taxon>Basidiomycota</taxon>
        <taxon>Pucciniomycotina</taxon>
        <taxon>Microbotryomycetes</taxon>
        <taxon>Sporidiobolales</taxon>
        <taxon>Sporidiobolaceae</taxon>
        <taxon>Rhodotorula</taxon>
    </lineage>
</organism>
<gene>
    <name evidence="3" type="ORF">C6P46_002376</name>
</gene>
<feature type="region of interest" description="Disordered" evidence="1">
    <location>
        <begin position="1"/>
        <end position="32"/>
    </location>
</feature>
<feature type="transmembrane region" description="Helical" evidence="2">
    <location>
        <begin position="321"/>
        <end position="344"/>
    </location>
</feature>
<keyword evidence="2" id="KW-0812">Transmembrane</keyword>
<dbReference type="GO" id="GO:0031505">
    <property type="term" value="P:fungal-type cell wall organization"/>
    <property type="evidence" value="ECO:0007669"/>
    <property type="project" value="TreeGrafter"/>
</dbReference>
<dbReference type="EMBL" id="PUHQ01000186">
    <property type="protein sequence ID" value="KAG0653628.1"/>
    <property type="molecule type" value="Genomic_DNA"/>
</dbReference>
<evidence type="ECO:0000313" key="3">
    <source>
        <dbReference type="EMBL" id="KAG0653628.1"/>
    </source>
</evidence>
<accession>A0A9P6VSK9</accession>
<dbReference type="Pfam" id="PF06687">
    <property type="entry name" value="SUR7"/>
    <property type="match status" value="1"/>
</dbReference>
<dbReference type="PANTHER" id="PTHR28019">
    <property type="entry name" value="CELL MEMBRANE PROTEIN YLR413W-RELATED"/>
    <property type="match status" value="1"/>
</dbReference>
<evidence type="ECO:0000256" key="2">
    <source>
        <dbReference type="SAM" id="Phobius"/>
    </source>
</evidence>
<dbReference type="InterPro" id="IPR052413">
    <property type="entry name" value="SUR7_domain"/>
</dbReference>
<dbReference type="GO" id="GO:0051285">
    <property type="term" value="C:cell cortex of cell tip"/>
    <property type="evidence" value="ECO:0007669"/>
    <property type="project" value="TreeGrafter"/>
</dbReference>
<dbReference type="OrthoDB" id="3349852at2759"/>
<proteinExistence type="predicted"/>
<protein>
    <submittedName>
        <fullName evidence="3">Uncharacterized protein</fullName>
    </submittedName>
</protein>
<keyword evidence="2" id="KW-0472">Membrane</keyword>
<feature type="transmembrane region" description="Helical" evidence="2">
    <location>
        <begin position="294"/>
        <end position="314"/>
    </location>
</feature>
<sequence>MIQPPRRGDDETTSRTTAGTADALHSDSNKEAGRVSDELSPCLCLLESLLPPTLPAAGCALTFNSLSLPRRRERALTRTSLQITHITTSAITTLCLSGDPTFLEPLTLLREFPSFRFPRPRLPSRTMVNFCAGLGIVFAWAALILMIFGQVGQLGASVFPRHVRVFAIDTAGVSKALASAARQNGVSIEGTGNFSDVHSTQPIGKDYFTKSSNESLHGGLRQTYEWGLWSYCATNGDLGAPRSYCVASSVNNGVDPSAVLLEDVPLKYSDLLKSILPNQVFSVSDSLDFYTNRASIVILTATITAGLAALLGLFSHRGGFFFAAFFNVVSAFALSAGLAMYQILYSEANSAIDTATANGIDVGITLDYGNGLALLWSANALLYLSIVPYVVACCTGRNSKA</sequence>
<name>A0A9P6VSK9_RHOMI</name>
<dbReference type="AlphaFoldDB" id="A0A9P6VSK9"/>
<dbReference type="InterPro" id="IPR009571">
    <property type="entry name" value="SUR7/Rim9-like_fungi"/>
</dbReference>
<evidence type="ECO:0000256" key="1">
    <source>
        <dbReference type="SAM" id="MobiDB-lite"/>
    </source>
</evidence>